<dbReference type="Proteomes" id="UP000229753">
    <property type="component" value="Unassembled WGS sequence"/>
</dbReference>
<gene>
    <name evidence="1" type="ORF">COY29_05365</name>
</gene>
<dbReference type="AlphaFoldDB" id="A0A2M7TKI6"/>
<reference evidence="2" key="1">
    <citation type="submission" date="2017-09" db="EMBL/GenBank/DDBJ databases">
        <title>Depth-based differentiation of microbial function through sediment-hosted aquifers and enrichment of novel symbionts in the deep terrestrial subsurface.</title>
        <authorList>
            <person name="Probst A.J."/>
            <person name="Ladd B."/>
            <person name="Jarett J.K."/>
            <person name="Geller-Mcgrath D.E."/>
            <person name="Sieber C.M.K."/>
            <person name="Emerson J.B."/>
            <person name="Anantharaman K."/>
            <person name="Thomas B.C."/>
            <person name="Malmstrom R."/>
            <person name="Stieglmeier M."/>
            <person name="Klingl A."/>
            <person name="Woyke T."/>
            <person name="Ryan C.M."/>
            <person name="Banfield J.F."/>
        </authorList>
    </citation>
    <scope>NUCLEOTIDE SEQUENCE [LARGE SCALE GENOMIC DNA]</scope>
</reference>
<name>A0A2M7TKI6_9BACT</name>
<evidence type="ECO:0000313" key="1">
    <source>
        <dbReference type="EMBL" id="PIZ47305.1"/>
    </source>
</evidence>
<dbReference type="EMBL" id="PFNO01000181">
    <property type="protein sequence ID" value="PIZ47305.1"/>
    <property type="molecule type" value="Genomic_DNA"/>
</dbReference>
<sequence length="76" mass="8567">MKRCTNCLLGQTAVEGAVEETEQIIIASGERILNTTTNVKKAEPRMVIYRNCQRGPGKTVPYHDKCISRLEYIPKT</sequence>
<organism evidence="1 2">
    <name type="scientific">Candidatus Woesebacteria bacterium CG_4_10_14_0_2_um_filter_39_14</name>
    <dbReference type="NCBI Taxonomy" id="1975054"/>
    <lineage>
        <taxon>Bacteria</taxon>
        <taxon>Candidatus Woeseibacteriota</taxon>
    </lineage>
</organism>
<proteinExistence type="predicted"/>
<comment type="caution">
    <text evidence="1">The sequence shown here is derived from an EMBL/GenBank/DDBJ whole genome shotgun (WGS) entry which is preliminary data.</text>
</comment>
<accession>A0A2M7TKI6</accession>
<evidence type="ECO:0000313" key="2">
    <source>
        <dbReference type="Proteomes" id="UP000229753"/>
    </source>
</evidence>
<protein>
    <submittedName>
        <fullName evidence="1">Uncharacterized protein</fullName>
    </submittedName>
</protein>